<comment type="caution">
    <text evidence="1">The sequence shown here is derived from an EMBL/GenBank/DDBJ whole genome shotgun (WGS) entry which is preliminary data.</text>
</comment>
<dbReference type="EMBL" id="APKE01000012">
    <property type="protein sequence ID" value="KAF0676745.1"/>
    <property type="molecule type" value="Genomic_DNA"/>
</dbReference>
<reference evidence="1" key="1">
    <citation type="submission" date="2013-03" db="EMBL/GenBank/DDBJ databases">
        <title>Genome Sequence of the Profundibacterium mesophilum strain KAUST100406-0324T from Red Sea, a novel genus in the family Rhodobacteraceae.</title>
        <authorList>
            <person name="Essack M."/>
            <person name="Alam I."/>
            <person name="Lafi F."/>
            <person name="Alawi W."/>
            <person name="Kamanu F."/>
            <person name="Al-Suwailem A."/>
            <person name="Lee O.O."/>
            <person name="Xu Y."/>
            <person name="Bajic V."/>
            <person name="Qian P.-Y."/>
            <person name="Archer J."/>
        </authorList>
    </citation>
    <scope>NUCLEOTIDE SEQUENCE</scope>
    <source>
        <strain evidence="1">KAUST100406-0324</strain>
    </source>
</reference>
<dbReference type="RefSeq" id="WP_159964350.1">
    <property type="nucleotide sequence ID" value="NZ_APKE01000012.1"/>
</dbReference>
<dbReference type="GO" id="GO:0006508">
    <property type="term" value="P:proteolysis"/>
    <property type="evidence" value="ECO:0007669"/>
    <property type="project" value="UniProtKB-KW"/>
</dbReference>
<dbReference type="Proteomes" id="UP000698242">
    <property type="component" value="Unassembled WGS sequence"/>
</dbReference>
<accession>A0A921NRY2</accession>
<gene>
    <name evidence="1" type="primary">gpI</name>
    <name evidence="1" type="ORF">PMES_00932</name>
</gene>
<protein>
    <submittedName>
        <fullName evidence="1">Mu phage protease GpI</fullName>
    </submittedName>
</protein>
<sequence length="322" mass="34325">MNTAHIICETIALNAEAGTVPDWINVIPKGPGVRGIDGRAWTMNDAGGVIDTFRRRGVKLPVDVEHATQIKGARGEAAPAMGYVTDLEARETGLWAKVDWNTAGETLLRDRSYAHVSPVFAFDGAQVIRRLVSVGLTNNPNLDLVAMNAAGQFQGAPFMDKAVLEALGLNADATAADAVVAITNMRQERTQALNAAQTPDPAAFVPMAEHKLALNRVESFEQAEQTRRNAAIETAVDTAIEAGKFTPADREDCLAMCRAEGGLERFERLSGNRTPIVGPARTGGKGPVAAPAALDETELAMCRATGMSAEDFLAQKTEETSR</sequence>
<evidence type="ECO:0000313" key="1">
    <source>
        <dbReference type="EMBL" id="KAF0676745.1"/>
    </source>
</evidence>
<dbReference type="PIRSF" id="PIRSF016624">
    <property type="entry name" value="Mu_prophg_I"/>
    <property type="match status" value="1"/>
</dbReference>
<keyword evidence="2" id="KW-1185">Reference proteome</keyword>
<keyword evidence="1" id="KW-0645">Protease</keyword>
<dbReference type="GO" id="GO:0008233">
    <property type="term" value="F:peptidase activity"/>
    <property type="evidence" value="ECO:0007669"/>
    <property type="project" value="UniProtKB-KW"/>
</dbReference>
<dbReference type="AlphaFoldDB" id="A0A921NRY2"/>
<name>A0A921NRY2_9RHOB</name>
<organism evidence="1 2">
    <name type="scientific">Profundibacterium mesophilum KAUST100406-0324</name>
    <dbReference type="NCBI Taxonomy" id="1037889"/>
    <lineage>
        <taxon>Bacteria</taxon>
        <taxon>Pseudomonadati</taxon>
        <taxon>Pseudomonadota</taxon>
        <taxon>Alphaproteobacteria</taxon>
        <taxon>Rhodobacterales</taxon>
        <taxon>Roseobacteraceae</taxon>
        <taxon>Profundibacterium</taxon>
    </lineage>
</organism>
<proteinExistence type="predicted"/>
<dbReference type="Pfam" id="PF10123">
    <property type="entry name" value="Mu-like_Pro"/>
    <property type="match status" value="1"/>
</dbReference>
<evidence type="ECO:0000313" key="2">
    <source>
        <dbReference type="Proteomes" id="UP000698242"/>
    </source>
</evidence>
<dbReference type="OrthoDB" id="7306769at2"/>
<keyword evidence="1" id="KW-0378">Hydrolase</keyword>
<dbReference type="InterPro" id="IPR012106">
    <property type="entry name" value="Phage_Mu_Gp1"/>
</dbReference>